<dbReference type="Gene3D" id="1.10.10.160">
    <property type="match status" value="1"/>
</dbReference>
<dbReference type="EMBL" id="RFKV01000081">
    <property type="protein sequence ID" value="RMD76938.1"/>
    <property type="molecule type" value="Genomic_DNA"/>
</dbReference>
<dbReference type="GO" id="GO:0033202">
    <property type="term" value="C:DNA helicase complex"/>
    <property type="evidence" value="ECO:0007669"/>
    <property type="project" value="TreeGrafter"/>
</dbReference>
<evidence type="ECO:0000256" key="11">
    <source>
        <dbReference type="PROSITE-ProRule" id="PRU00560"/>
    </source>
</evidence>
<dbReference type="GO" id="GO:0000725">
    <property type="term" value="P:recombinational repair"/>
    <property type="evidence" value="ECO:0007669"/>
    <property type="project" value="TreeGrafter"/>
</dbReference>
<keyword evidence="7" id="KW-0413">Isomerase</keyword>
<evidence type="ECO:0000256" key="6">
    <source>
        <dbReference type="ARBA" id="ARBA00023125"/>
    </source>
</evidence>
<dbReference type="SUPFAM" id="SSF52540">
    <property type="entry name" value="P-loop containing nucleoside triphosphate hydrolases"/>
    <property type="match status" value="1"/>
</dbReference>
<dbReference type="EC" id="5.6.2.4" evidence="9"/>
<dbReference type="GO" id="GO:0005524">
    <property type="term" value="F:ATP binding"/>
    <property type="evidence" value="ECO:0007669"/>
    <property type="project" value="UniProtKB-UniRule"/>
</dbReference>
<dbReference type="InterPro" id="IPR014016">
    <property type="entry name" value="UvrD-like_ATP-bd"/>
</dbReference>
<evidence type="ECO:0000259" key="12">
    <source>
        <dbReference type="PROSITE" id="PS51198"/>
    </source>
</evidence>
<evidence type="ECO:0000313" key="14">
    <source>
        <dbReference type="EMBL" id="RMD76938.1"/>
    </source>
</evidence>
<comment type="similarity">
    <text evidence="1">Belongs to the helicase family. UvrD subfamily.</text>
</comment>
<evidence type="ECO:0000256" key="8">
    <source>
        <dbReference type="ARBA" id="ARBA00034617"/>
    </source>
</evidence>
<comment type="catalytic activity">
    <reaction evidence="10">
        <text>ATP + H2O = ADP + phosphate + H(+)</text>
        <dbReference type="Rhea" id="RHEA:13065"/>
        <dbReference type="ChEBI" id="CHEBI:15377"/>
        <dbReference type="ChEBI" id="CHEBI:15378"/>
        <dbReference type="ChEBI" id="CHEBI:30616"/>
        <dbReference type="ChEBI" id="CHEBI:43474"/>
        <dbReference type="ChEBI" id="CHEBI:456216"/>
        <dbReference type="EC" id="5.6.2.4"/>
    </reaction>
</comment>
<evidence type="ECO:0000256" key="10">
    <source>
        <dbReference type="ARBA" id="ARBA00048988"/>
    </source>
</evidence>
<dbReference type="CDD" id="cd18807">
    <property type="entry name" value="SF1_C_UvrD"/>
    <property type="match status" value="1"/>
</dbReference>
<dbReference type="CDD" id="cd17932">
    <property type="entry name" value="DEXQc_UvrD"/>
    <property type="match status" value="1"/>
</dbReference>
<dbReference type="GO" id="GO:0005829">
    <property type="term" value="C:cytosol"/>
    <property type="evidence" value="ECO:0007669"/>
    <property type="project" value="TreeGrafter"/>
</dbReference>
<reference evidence="14 15" key="1">
    <citation type="submission" date="2018-10" db="EMBL/GenBank/DDBJ databases">
        <title>Thermophilic Lithotrophy and Phototrophy in an Intertidal, Iron-rich, Geothermal Spring.</title>
        <authorList>
            <person name="Ward L.M."/>
            <person name="Idei A."/>
            <person name="Nakagawa M."/>
            <person name="Ueno Y."/>
            <person name="Fischer W."/>
            <person name="Mcglynn S.E."/>
        </authorList>
    </citation>
    <scope>NUCLEOTIDE SEQUENCE [LARGE SCALE GENOMIC DNA]</scope>
    <source>
        <strain evidence="14">J137</strain>
    </source>
</reference>
<dbReference type="Gene3D" id="1.10.486.10">
    <property type="entry name" value="PCRA, domain 4"/>
    <property type="match status" value="1"/>
</dbReference>
<dbReference type="Pfam" id="PF13361">
    <property type="entry name" value="UvrD_C"/>
    <property type="match status" value="1"/>
</dbReference>
<evidence type="ECO:0000259" key="13">
    <source>
        <dbReference type="PROSITE" id="PS51217"/>
    </source>
</evidence>
<dbReference type="GO" id="GO:0016887">
    <property type="term" value="F:ATP hydrolysis activity"/>
    <property type="evidence" value="ECO:0007669"/>
    <property type="project" value="RHEA"/>
</dbReference>
<dbReference type="Proteomes" id="UP000269410">
    <property type="component" value="Unassembled WGS sequence"/>
</dbReference>
<name>A0A3M0Z485_9BACT</name>
<dbReference type="InterPro" id="IPR014017">
    <property type="entry name" value="DNA_helicase_UvrD-like_C"/>
</dbReference>
<dbReference type="GO" id="GO:0003677">
    <property type="term" value="F:DNA binding"/>
    <property type="evidence" value="ECO:0007669"/>
    <property type="project" value="UniProtKB-KW"/>
</dbReference>
<comment type="catalytic activity">
    <reaction evidence="8">
        <text>Couples ATP hydrolysis with the unwinding of duplex DNA by translocating in the 3'-5' direction.</text>
        <dbReference type="EC" id="5.6.2.4"/>
    </reaction>
</comment>
<feature type="domain" description="UvrD-like helicase ATP-binding" evidence="12">
    <location>
        <begin position="5"/>
        <end position="290"/>
    </location>
</feature>
<sequence length="720" mass="81716">MIDLTGLNDQQKEAVLTTDGPLLILAGAGSGKTRVLTYRIGYLLDSGLSKPSSILAVTFTNKAAEEMKSRVRELLMSSDLSSLVDEVRWVGTFHSICVKILKQYGGAIGIDSNFTIVDTQDQQSFIKIALDNCGLSSKEFNPKSILAHISSAKSNLIDPGEYQKNAVEYFHSVVAKIYSEYQGLLKKNNSLDFDDLIFTTVKLLKEHHKVLENLQNNFKYIMVDEYQDTNHSQYVLISLLANKYRNICCVGDDDQSIYAFRGANISNILNFEKDYPDSKVIKLEQNYRSTKKILQASYSVISKNVKRKDKKLWTQNEEGDDVVIYKSYDEVDEANWVVSKIKEMRDRSVKLSSIAVLYRTNSQSRSIEESFLKSAIPYRIVGGLRFYERKEIKDIIAYLRFVYNPNDVTSMIRVVNVPRRGIGDKSLEKALALSNSLGVSFGEMLLSQESFVGIPDKVLEFGLLYKDLVVNLSKMCLKDYIEFVIERTGYLKMLDDGSLESPMRIENLKELITVGSKYSTGTAKQNLGDFLEEVSLLEGVGEQRSDRQNEDCVTLMTIHSSKGLEFDIVFLVGMEENLFPHSNAIISESEMEEERRLAYVAITRAKKKLFMTCVHQRRYFGKIQRNSVSRFITDINPSIVKIIDFYDSDIENEEVSVISDKEESQFSKKFILKPGQKVRHSYFGVGVVIKSDFESVTIDFGGDIGNKDLILEYAKLELLD</sequence>
<comment type="caution">
    <text evidence="14">The sequence shown here is derived from an EMBL/GenBank/DDBJ whole genome shotgun (WGS) entry which is preliminary data.</text>
</comment>
<dbReference type="FunFam" id="1.10.10.160:FF:000001">
    <property type="entry name" value="ATP-dependent DNA helicase"/>
    <property type="match status" value="1"/>
</dbReference>
<dbReference type="GO" id="GO:0009314">
    <property type="term" value="P:response to radiation"/>
    <property type="evidence" value="ECO:0007669"/>
    <property type="project" value="UniProtKB-ARBA"/>
</dbReference>
<evidence type="ECO:0000256" key="2">
    <source>
        <dbReference type="ARBA" id="ARBA00022741"/>
    </source>
</evidence>
<keyword evidence="2 11" id="KW-0547">Nucleotide-binding</keyword>
<keyword evidence="3 11" id="KW-0378">Hydrolase</keyword>
<keyword evidence="6" id="KW-0238">DNA-binding</keyword>
<dbReference type="Gene3D" id="3.40.50.300">
    <property type="entry name" value="P-loop containing nucleotide triphosphate hydrolases"/>
    <property type="match status" value="2"/>
</dbReference>
<gene>
    <name evidence="14" type="ORF">D6810_02490</name>
</gene>
<feature type="domain" description="UvrD-like helicase C-terminal" evidence="13">
    <location>
        <begin position="291"/>
        <end position="563"/>
    </location>
</feature>
<dbReference type="PROSITE" id="PS51198">
    <property type="entry name" value="UVRD_HELICASE_ATP_BIND"/>
    <property type="match status" value="1"/>
</dbReference>
<dbReference type="AlphaFoldDB" id="A0A3M0Z485"/>
<evidence type="ECO:0000256" key="4">
    <source>
        <dbReference type="ARBA" id="ARBA00022806"/>
    </source>
</evidence>
<dbReference type="InterPro" id="IPR013986">
    <property type="entry name" value="DExx_box_DNA_helicase_dom_sf"/>
</dbReference>
<dbReference type="GO" id="GO:0043138">
    <property type="term" value="F:3'-5' DNA helicase activity"/>
    <property type="evidence" value="ECO:0007669"/>
    <property type="project" value="UniProtKB-EC"/>
</dbReference>
<feature type="binding site" evidence="11">
    <location>
        <begin position="26"/>
        <end position="33"/>
    </location>
    <ligand>
        <name>ATP</name>
        <dbReference type="ChEBI" id="CHEBI:30616"/>
    </ligand>
</feature>
<dbReference type="InterPro" id="IPR000212">
    <property type="entry name" value="DNA_helicase_UvrD/REP"/>
</dbReference>
<dbReference type="PROSITE" id="PS51217">
    <property type="entry name" value="UVRD_HELICASE_CTER"/>
    <property type="match status" value="1"/>
</dbReference>
<dbReference type="InterPro" id="IPR027417">
    <property type="entry name" value="P-loop_NTPase"/>
</dbReference>
<accession>A0A3M0Z485</accession>
<evidence type="ECO:0000313" key="15">
    <source>
        <dbReference type="Proteomes" id="UP000269410"/>
    </source>
</evidence>
<organism evidence="14 15">
    <name type="scientific">Candidatus Dojkabacteria bacterium</name>
    <dbReference type="NCBI Taxonomy" id="2099670"/>
    <lineage>
        <taxon>Bacteria</taxon>
        <taxon>Candidatus Dojkabacteria</taxon>
    </lineage>
</organism>
<evidence type="ECO:0000256" key="9">
    <source>
        <dbReference type="ARBA" id="ARBA00034808"/>
    </source>
</evidence>
<keyword evidence="5 11" id="KW-0067">ATP-binding</keyword>
<evidence type="ECO:0000256" key="5">
    <source>
        <dbReference type="ARBA" id="ARBA00022840"/>
    </source>
</evidence>
<dbReference type="PANTHER" id="PTHR11070">
    <property type="entry name" value="UVRD / RECB / PCRA DNA HELICASE FAMILY MEMBER"/>
    <property type="match status" value="1"/>
</dbReference>
<evidence type="ECO:0000256" key="3">
    <source>
        <dbReference type="ARBA" id="ARBA00022801"/>
    </source>
</evidence>
<protein>
    <recommendedName>
        <fullName evidence="9">DNA 3'-5' helicase</fullName>
        <ecNumber evidence="9">5.6.2.4</ecNumber>
    </recommendedName>
</protein>
<evidence type="ECO:0000256" key="7">
    <source>
        <dbReference type="ARBA" id="ARBA00023235"/>
    </source>
</evidence>
<dbReference type="PANTHER" id="PTHR11070:SF2">
    <property type="entry name" value="ATP-DEPENDENT DNA HELICASE SRS2"/>
    <property type="match status" value="1"/>
</dbReference>
<keyword evidence="4 11" id="KW-0347">Helicase</keyword>
<dbReference type="Pfam" id="PF00580">
    <property type="entry name" value="UvrD-helicase"/>
    <property type="match status" value="1"/>
</dbReference>
<proteinExistence type="inferred from homology"/>
<evidence type="ECO:0000256" key="1">
    <source>
        <dbReference type="ARBA" id="ARBA00009922"/>
    </source>
</evidence>